<evidence type="ECO:0000313" key="2">
    <source>
        <dbReference type="EMBL" id="MFD0855112.1"/>
    </source>
</evidence>
<feature type="region of interest" description="Disordered" evidence="1">
    <location>
        <begin position="45"/>
        <end position="106"/>
    </location>
</feature>
<dbReference type="InterPro" id="IPR023286">
    <property type="entry name" value="ABATE_dom_sf"/>
</dbReference>
<comment type="caution">
    <text evidence="2">The sequence shown here is derived from an EMBL/GenBank/DDBJ whole genome shotgun (WGS) entry which is preliminary data.</text>
</comment>
<evidence type="ECO:0000313" key="3">
    <source>
        <dbReference type="Proteomes" id="UP001597083"/>
    </source>
</evidence>
<feature type="compositionally biased region" description="Basic and acidic residues" evidence="1">
    <location>
        <begin position="87"/>
        <end position="100"/>
    </location>
</feature>
<name>A0ABW3CMV1_9ACTN</name>
<protein>
    <submittedName>
        <fullName evidence="2">ABATE domain-containing protein</fullName>
    </submittedName>
</protein>
<sequence>MLDSTDGLATWLRSNGLDGRATADDATLDALRRTREVLLALVDAASEEAASEGTPSEGTPSEGALSDGAPSDGACEGAPSTKGPSAEARDALNRVLEHGALRHRLT</sequence>
<gene>
    <name evidence="2" type="ORF">ACFQ07_22920</name>
</gene>
<reference evidence="3" key="1">
    <citation type="journal article" date="2019" name="Int. J. Syst. Evol. Microbiol.">
        <title>The Global Catalogue of Microorganisms (GCM) 10K type strain sequencing project: providing services to taxonomists for standard genome sequencing and annotation.</title>
        <authorList>
            <consortium name="The Broad Institute Genomics Platform"/>
            <consortium name="The Broad Institute Genome Sequencing Center for Infectious Disease"/>
            <person name="Wu L."/>
            <person name="Ma J."/>
        </authorList>
    </citation>
    <scope>NUCLEOTIDE SEQUENCE [LARGE SCALE GENOMIC DNA]</scope>
    <source>
        <strain evidence="3">JCM 31696</strain>
    </source>
</reference>
<accession>A0ABW3CMV1</accession>
<feature type="non-terminal residue" evidence="2">
    <location>
        <position position="106"/>
    </location>
</feature>
<dbReference type="InterPro" id="IPR010852">
    <property type="entry name" value="ABATE"/>
</dbReference>
<dbReference type="SUPFAM" id="SSF160904">
    <property type="entry name" value="Jann2411-like"/>
    <property type="match status" value="1"/>
</dbReference>
<evidence type="ECO:0000256" key="1">
    <source>
        <dbReference type="SAM" id="MobiDB-lite"/>
    </source>
</evidence>
<dbReference type="Proteomes" id="UP001597083">
    <property type="component" value="Unassembled WGS sequence"/>
</dbReference>
<dbReference type="Pfam" id="PF07336">
    <property type="entry name" value="ABATE"/>
    <property type="match status" value="1"/>
</dbReference>
<keyword evidence="3" id="KW-1185">Reference proteome</keyword>
<organism evidence="2 3">
    <name type="scientific">Actinomadura adrarensis</name>
    <dbReference type="NCBI Taxonomy" id="1819600"/>
    <lineage>
        <taxon>Bacteria</taxon>
        <taxon>Bacillati</taxon>
        <taxon>Actinomycetota</taxon>
        <taxon>Actinomycetes</taxon>
        <taxon>Streptosporangiales</taxon>
        <taxon>Thermomonosporaceae</taxon>
        <taxon>Actinomadura</taxon>
    </lineage>
</organism>
<dbReference type="EMBL" id="JBHTIR010003381">
    <property type="protein sequence ID" value="MFD0855112.1"/>
    <property type="molecule type" value="Genomic_DNA"/>
</dbReference>
<proteinExistence type="predicted"/>